<protein>
    <submittedName>
        <fullName evidence="1">DUF1365 domain-containing protein</fullName>
    </submittedName>
</protein>
<name>A0A4P6UZP8_9HYPH</name>
<reference evidence="1 2" key="1">
    <citation type="journal article" date="2017" name="Int. J. Syst. Evol. Microbiol.">
        <title>Roseitalea porphyridii gen. nov., sp. nov., isolated from a red alga, and reclassification of Hoeflea suaedae Chung et al. 2013 as Pseudohoeflea suaedae gen. nov., comb. nov.</title>
        <authorList>
            <person name="Hyeon J.W."/>
            <person name="Jeong S.E."/>
            <person name="Baek K."/>
            <person name="Jeon C.O."/>
        </authorList>
    </citation>
    <scope>NUCLEOTIDE SEQUENCE [LARGE SCALE GENOMIC DNA]</scope>
    <source>
        <strain evidence="1 2">MA7-20</strain>
    </source>
</reference>
<dbReference type="AlphaFoldDB" id="A0A4P6UZP8"/>
<organism evidence="1 2">
    <name type="scientific">Roseitalea porphyridii</name>
    <dbReference type="NCBI Taxonomy" id="1852022"/>
    <lineage>
        <taxon>Bacteria</taxon>
        <taxon>Pseudomonadati</taxon>
        <taxon>Pseudomonadota</taxon>
        <taxon>Alphaproteobacteria</taxon>
        <taxon>Hyphomicrobiales</taxon>
        <taxon>Ahrensiaceae</taxon>
        <taxon>Roseitalea</taxon>
    </lineage>
</organism>
<gene>
    <name evidence="1" type="ORF">E0E05_07965</name>
</gene>
<dbReference type="RefSeq" id="WP_131616231.1">
    <property type="nucleotide sequence ID" value="NZ_CP036532.1"/>
</dbReference>
<keyword evidence="2" id="KW-1185">Reference proteome</keyword>
<dbReference type="EMBL" id="CP036532">
    <property type="protein sequence ID" value="QBK30541.1"/>
    <property type="molecule type" value="Genomic_DNA"/>
</dbReference>
<dbReference type="Pfam" id="PF07103">
    <property type="entry name" value="DUF1365"/>
    <property type="match status" value="1"/>
</dbReference>
<dbReference type="Proteomes" id="UP000293719">
    <property type="component" value="Chromosome"/>
</dbReference>
<dbReference type="InterPro" id="IPR010775">
    <property type="entry name" value="DUF1365"/>
</dbReference>
<evidence type="ECO:0000313" key="2">
    <source>
        <dbReference type="Proteomes" id="UP000293719"/>
    </source>
</evidence>
<dbReference type="PANTHER" id="PTHR33973:SF4">
    <property type="entry name" value="OS07G0153300 PROTEIN"/>
    <property type="match status" value="1"/>
</dbReference>
<dbReference type="KEGG" id="rpod:E0E05_07965"/>
<accession>A0A4P6UZP8</accession>
<evidence type="ECO:0000313" key="1">
    <source>
        <dbReference type="EMBL" id="QBK30541.1"/>
    </source>
</evidence>
<dbReference type="PANTHER" id="PTHR33973">
    <property type="entry name" value="OS07G0153300 PROTEIN"/>
    <property type="match status" value="1"/>
</dbReference>
<dbReference type="OrthoDB" id="9778801at2"/>
<sequence length="287" mass="31699">MTAHVTVSGHGPATDGVALFAPPDAAALLYPGKVMHARLKPFGHRFTYRVFTGLFDLDRLEEADRASALFSVNRRNLVSFHEGDHLPADGGHARLRDHAARLAEEAGAGRPERILLLAYPRLMGFVFNPLSVYFCYDRAEALTTVIYEVRNTFGERHTYVCKVERGELGPAGLRQERTKIFYVSPFIEMGMRYHFRIVPPGETVRLRILETEGADPVLSATFSGTARPLTSASLAGQVGRLPFMTLKVVAGIHWEALKLWIKGAKFISRGKPPQPVSYDDAAPGPAE</sequence>
<dbReference type="GeneID" id="90767228"/>
<proteinExistence type="predicted"/>